<reference evidence="6 7" key="1">
    <citation type="submission" date="2024-01" db="EMBL/GenBank/DDBJ databases">
        <title>Genome assemblies of Stephania.</title>
        <authorList>
            <person name="Yang L."/>
        </authorList>
    </citation>
    <scope>NUCLEOTIDE SEQUENCE [LARGE SCALE GENOMIC DNA]</scope>
    <source>
        <strain evidence="6">YNDBR</strain>
        <tissue evidence="6">Leaf</tissue>
    </source>
</reference>
<evidence type="ECO:0000256" key="4">
    <source>
        <dbReference type="ARBA" id="ARBA00024045"/>
    </source>
</evidence>
<proteinExistence type="inferred from homology"/>
<keyword evidence="2" id="KW-0479">Metal-binding</keyword>
<dbReference type="PANTHER" id="PTHR45868">
    <property type="entry name" value="HEAVY METAL-ASSOCIATED ISOPRENYLATED PLANT PROTEIN 33-RELATED"/>
    <property type="match status" value="1"/>
</dbReference>
<feature type="domain" description="HMA" evidence="5">
    <location>
        <begin position="54"/>
        <end position="117"/>
    </location>
</feature>
<gene>
    <name evidence="6" type="ORF">Syun_028228</name>
</gene>
<comment type="similarity">
    <text evidence="4">Belongs to the HIPP family.</text>
</comment>
<sequence>MSFNLMEIKCRLMQNNCVNLESLRRMTTYKIRMQYNTSGVFKKYGEIVMQYNTSRSCVLKVNIHYDGCKQDVKKLLQRIEGVYTMNIDKNQQKVSVTGSVDANTLIKKLVRLGKHAELWSQKSNQNQKQPLLH</sequence>
<keyword evidence="7" id="KW-1185">Reference proteome</keyword>
<comment type="caution">
    <text evidence="6">The sequence shown here is derived from an EMBL/GenBank/DDBJ whole genome shotgun (WGS) entry which is preliminary data.</text>
</comment>
<evidence type="ECO:0000313" key="7">
    <source>
        <dbReference type="Proteomes" id="UP001420932"/>
    </source>
</evidence>
<dbReference type="InterPro" id="IPR006121">
    <property type="entry name" value="HMA_dom"/>
</dbReference>
<dbReference type="Gene3D" id="3.30.70.100">
    <property type="match status" value="1"/>
</dbReference>
<evidence type="ECO:0000256" key="2">
    <source>
        <dbReference type="ARBA" id="ARBA00022723"/>
    </source>
</evidence>
<dbReference type="Pfam" id="PF00403">
    <property type="entry name" value="HMA"/>
    <property type="match status" value="1"/>
</dbReference>
<dbReference type="GO" id="GO:0046872">
    <property type="term" value="F:metal ion binding"/>
    <property type="evidence" value="ECO:0007669"/>
    <property type="project" value="UniProtKB-KW"/>
</dbReference>
<evidence type="ECO:0000313" key="6">
    <source>
        <dbReference type="EMBL" id="KAK9093317.1"/>
    </source>
</evidence>
<organism evidence="6 7">
    <name type="scientific">Stephania yunnanensis</name>
    <dbReference type="NCBI Taxonomy" id="152371"/>
    <lineage>
        <taxon>Eukaryota</taxon>
        <taxon>Viridiplantae</taxon>
        <taxon>Streptophyta</taxon>
        <taxon>Embryophyta</taxon>
        <taxon>Tracheophyta</taxon>
        <taxon>Spermatophyta</taxon>
        <taxon>Magnoliopsida</taxon>
        <taxon>Ranunculales</taxon>
        <taxon>Menispermaceae</taxon>
        <taxon>Menispermoideae</taxon>
        <taxon>Cissampelideae</taxon>
        <taxon>Stephania</taxon>
    </lineage>
</organism>
<keyword evidence="1" id="KW-0488">Methylation</keyword>
<evidence type="ECO:0000256" key="3">
    <source>
        <dbReference type="ARBA" id="ARBA00023289"/>
    </source>
</evidence>
<accession>A0AAP0EM71</accession>
<keyword evidence="3" id="KW-0636">Prenylation</keyword>
<dbReference type="InterPro" id="IPR036163">
    <property type="entry name" value="HMA_dom_sf"/>
</dbReference>
<dbReference type="CDD" id="cd00371">
    <property type="entry name" value="HMA"/>
    <property type="match status" value="1"/>
</dbReference>
<name>A0AAP0EM71_9MAGN</name>
<evidence type="ECO:0000259" key="5">
    <source>
        <dbReference type="PROSITE" id="PS50846"/>
    </source>
</evidence>
<keyword evidence="3" id="KW-0449">Lipoprotein</keyword>
<dbReference type="Proteomes" id="UP001420932">
    <property type="component" value="Unassembled WGS sequence"/>
</dbReference>
<dbReference type="SUPFAM" id="SSF55008">
    <property type="entry name" value="HMA, heavy metal-associated domain"/>
    <property type="match status" value="1"/>
</dbReference>
<dbReference type="PANTHER" id="PTHR45868:SF19">
    <property type="entry name" value="HEAVY METAL-ASSOCIATED ISOPRENYLATED PLANT PROTEIN 37"/>
    <property type="match status" value="1"/>
</dbReference>
<protein>
    <recommendedName>
        <fullName evidence="5">HMA domain-containing protein</fullName>
    </recommendedName>
</protein>
<dbReference type="AlphaFoldDB" id="A0AAP0EM71"/>
<evidence type="ECO:0000256" key="1">
    <source>
        <dbReference type="ARBA" id="ARBA00022481"/>
    </source>
</evidence>
<dbReference type="EMBL" id="JBBNAF010000012">
    <property type="protein sequence ID" value="KAK9093317.1"/>
    <property type="molecule type" value="Genomic_DNA"/>
</dbReference>
<dbReference type="PROSITE" id="PS50846">
    <property type="entry name" value="HMA_2"/>
    <property type="match status" value="1"/>
</dbReference>